<dbReference type="PROSITE" id="PS00194">
    <property type="entry name" value="THIOREDOXIN_1"/>
    <property type="match status" value="1"/>
</dbReference>
<dbReference type="EMBL" id="SWBO01000003">
    <property type="protein sequence ID" value="TKC01990.1"/>
    <property type="molecule type" value="Genomic_DNA"/>
</dbReference>
<feature type="site" description="Deprotonates C-terminal active site Cys" evidence="7">
    <location>
        <position position="16"/>
    </location>
</feature>
<dbReference type="PROSITE" id="PS51352">
    <property type="entry name" value="THIOREDOXIN_2"/>
    <property type="match status" value="1"/>
</dbReference>
<evidence type="ECO:0000259" key="9">
    <source>
        <dbReference type="PROSITE" id="PS51352"/>
    </source>
</evidence>
<dbReference type="InterPro" id="IPR036249">
    <property type="entry name" value="Thioredoxin-like_sf"/>
</dbReference>
<dbReference type="InterPro" id="IPR013766">
    <property type="entry name" value="Thioredoxin_domain"/>
</dbReference>
<dbReference type="Pfam" id="PF00085">
    <property type="entry name" value="Thioredoxin"/>
    <property type="match status" value="1"/>
</dbReference>
<dbReference type="NCBIfam" id="TIGR01068">
    <property type="entry name" value="thioredoxin"/>
    <property type="match status" value="1"/>
</dbReference>
<keyword evidence="4 8" id="KW-1015">Disulfide bond</keyword>
<gene>
    <name evidence="10" type="primary">trxA</name>
    <name evidence="10" type="ORF">FA045_07010</name>
</gene>
<keyword evidence="11" id="KW-1185">Reference proteome</keyword>
<keyword evidence="2" id="KW-0813">Transport</keyword>
<dbReference type="AlphaFoldDB" id="A0A4U1CAM9"/>
<dbReference type="Proteomes" id="UP000310477">
    <property type="component" value="Unassembled WGS sequence"/>
</dbReference>
<dbReference type="InterPro" id="IPR005746">
    <property type="entry name" value="Thioredoxin"/>
</dbReference>
<organism evidence="10 11">
    <name type="scientific">Pedobacter cryotolerans</name>
    <dbReference type="NCBI Taxonomy" id="2571270"/>
    <lineage>
        <taxon>Bacteria</taxon>
        <taxon>Pseudomonadati</taxon>
        <taxon>Bacteroidota</taxon>
        <taxon>Sphingobacteriia</taxon>
        <taxon>Sphingobacteriales</taxon>
        <taxon>Sphingobacteriaceae</taxon>
        <taxon>Pedobacter</taxon>
    </lineage>
</organism>
<feature type="site" description="Contributes to redox potential value" evidence="7">
    <location>
        <position position="24"/>
    </location>
</feature>
<comment type="similarity">
    <text evidence="1">Belongs to the thioredoxin family.</text>
</comment>
<evidence type="ECO:0000256" key="2">
    <source>
        <dbReference type="ARBA" id="ARBA00022448"/>
    </source>
</evidence>
<dbReference type="PANTHER" id="PTHR45663:SF11">
    <property type="entry name" value="GEO12009P1"/>
    <property type="match status" value="1"/>
</dbReference>
<comment type="caution">
    <text evidence="10">The sequence shown here is derived from an EMBL/GenBank/DDBJ whole genome shotgun (WGS) entry which is preliminary data.</text>
</comment>
<evidence type="ECO:0000256" key="1">
    <source>
        <dbReference type="ARBA" id="ARBA00008987"/>
    </source>
</evidence>
<dbReference type="PANTHER" id="PTHR45663">
    <property type="entry name" value="GEO12009P1"/>
    <property type="match status" value="1"/>
</dbReference>
<evidence type="ECO:0000256" key="5">
    <source>
        <dbReference type="ARBA" id="ARBA00023284"/>
    </source>
</evidence>
<evidence type="ECO:0000313" key="11">
    <source>
        <dbReference type="Proteomes" id="UP000310477"/>
    </source>
</evidence>
<reference evidence="10 11" key="1">
    <citation type="submission" date="2019-04" db="EMBL/GenBank/DDBJ databases">
        <title>Pedobacter sp. AR-2-6 sp. nov., isolated from Arctic soil.</title>
        <authorList>
            <person name="Dahal R.H."/>
            <person name="Kim D.-U."/>
        </authorList>
    </citation>
    <scope>NUCLEOTIDE SEQUENCE [LARGE SCALE GENOMIC DNA]</scope>
    <source>
        <strain evidence="10 11">AR-2-6</strain>
    </source>
</reference>
<dbReference type="GO" id="GO:0045454">
    <property type="term" value="P:cell redox homeostasis"/>
    <property type="evidence" value="ECO:0007669"/>
    <property type="project" value="TreeGrafter"/>
</dbReference>
<dbReference type="FunFam" id="3.40.30.10:FF:000001">
    <property type="entry name" value="Thioredoxin"/>
    <property type="match status" value="1"/>
</dbReference>
<evidence type="ECO:0000313" key="10">
    <source>
        <dbReference type="EMBL" id="TKC01990.1"/>
    </source>
</evidence>
<feature type="active site" description="Nucleophile" evidence="7">
    <location>
        <position position="22"/>
    </location>
</feature>
<keyword evidence="3" id="KW-0249">Electron transport</keyword>
<keyword evidence="5 8" id="KW-0676">Redox-active center</keyword>
<feature type="site" description="Contributes to redox potential value" evidence="7">
    <location>
        <position position="23"/>
    </location>
</feature>
<sequence length="97" mass="11007">MTFQEIINQDKPVLIDFFAEWCGPCKMMAPMLDDLKKRVGDKASIIKIDVDKNQKAAAAYRVSGVPTLILFKKGEIRWRQSGVIPVSDLERLINENV</sequence>
<feature type="domain" description="Thioredoxin" evidence="9">
    <location>
        <begin position="1"/>
        <end position="97"/>
    </location>
</feature>
<dbReference type="Gene3D" id="3.40.30.10">
    <property type="entry name" value="Glutaredoxin"/>
    <property type="match status" value="1"/>
</dbReference>
<dbReference type="GO" id="GO:0005829">
    <property type="term" value="C:cytosol"/>
    <property type="evidence" value="ECO:0007669"/>
    <property type="project" value="TreeGrafter"/>
</dbReference>
<dbReference type="SUPFAM" id="SSF52833">
    <property type="entry name" value="Thioredoxin-like"/>
    <property type="match status" value="1"/>
</dbReference>
<dbReference type="GO" id="GO:0015035">
    <property type="term" value="F:protein-disulfide reductase activity"/>
    <property type="evidence" value="ECO:0007669"/>
    <property type="project" value="UniProtKB-UniRule"/>
</dbReference>
<name>A0A4U1CAM9_9SPHI</name>
<evidence type="ECO:0000256" key="4">
    <source>
        <dbReference type="ARBA" id="ARBA00023157"/>
    </source>
</evidence>
<evidence type="ECO:0000256" key="7">
    <source>
        <dbReference type="PIRSR" id="PIRSR000077-1"/>
    </source>
</evidence>
<dbReference type="PRINTS" id="PR00421">
    <property type="entry name" value="THIOREDOXIN"/>
</dbReference>
<feature type="active site" description="Nucleophile" evidence="7">
    <location>
        <position position="25"/>
    </location>
</feature>
<dbReference type="RefSeq" id="WP_136875895.1">
    <property type="nucleotide sequence ID" value="NZ_SWBO01000003.1"/>
</dbReference>
<dbReference type="InterPro" id="IPR017937">
    <property type="entry name" value="Thioredoxin_CS"/>
</dbReference>
<dbReference type="PIRSF" id="PIRSF000077">
    <property type="entry name" value="Thioredoxin"/>
    <property type="match status" value="1"/>
</dbReference>
<proteinExistence type="inferred from homology"/>
<protein>
    <recommendedName>
        <fullName evidence="6">Thioredoxin</fullName>
    </recommendedName>
</protein>
<dbReference type="OrthoDB" id="9790390at2"/>
<evidence type="ECO:0000256" key="8">
    <source>
        <dbReference type="PIRSR" id="PIRSR000077-4"/>
    </source>
</evidence>
<dbReference type="CDD" id="cd02947">
    <property type="entry name" value="TRX_family"/>
    <property type="match status" value="1"/>
</dbReference>
<evidence type="ECO:0000256" key="3">
    <source>
        <dbReference type="ARBA" id="ARBA00022982"/>
    </source>
</evidence>
<evidence type="ECO:0000256" key="6">
    <source>
        <dbReference type="NCBIfam" id="TIGR01068"/>
    </source>
</evidence>
<accession>A0A4U1CAM9</accession>
<feature type="disulfide bond" description="Redox-active" evidence="8">
    <location>
        <begin position="22"/>
        <end position="25"/>
    </location>
</feature>